<dbReference type="OrthoDB" id="60033at2759"/>
<keyword evidence="3" id="KW-0238">DNA-binding</keyword>
<accession>A0A8H5HW72</accession>
<dbReference type="Proteomes" id="UP000518752">
    <property type="component" value="Unassembled WGS sequence"/>
</dbReference>
<evidence type="ECO:0000256" key="4">
    <source>
        <dbReference type="ARBA" id="ARBA00023242"/>
    </source>
</evidence>
<dbReference type="PANTHER" id="PTHR10015:SF427">
    <property type="entry name" value="HEAT SHOCK FACTOR PROTEIN"/>
    <property type="match status" value="1"/>
</dbReference>
<proteinExistence type="inferred from homology"/>
<evidence type="ECO:0000313" key="8">
    <source>
        <dbReference type="EMBL" id="KAF5390617.1"/>
    </source>
</evidence>
<dbReference type="GO" id="GO:0043565">
    <property type="term" value="F:sequence-specific DNA binding"/>
    <property type="evidence" value="ECO:0007669"/>
    <property type="project" value="InterPro"/>
</dbReference>
<dbReference type="Gene3D" id="3.30.450.60">
    <property type="match status" value="1"/>
</dbReference>
<evidence type="ECO:0000256" key="1">
    <source>
        <dbReference type="ARBA" id="ARBA00004123"/>
    </source>
</evidence>
<dbReference type="GO" id="GO:0003700">
    <property type="term" value="F:DNA-binding transcription factor activity"/>
    <property type="evidence" value="ECO:0007669"/>
    <property type="project" value="InterPro"/>
</dbReference>
<dbReference type="EMBL" id="JAACJN010000014">
    <property type="protein sequence ID" value="KAF5390617.1"/>
    <property type="molecule type" value="Genomic_DNA"/>
</dbReference>
<gene>
    <name evidence="8" type="ORF">D9757_002718</name>
</gene>
<dbReference type="SMART" id="SM00415">
    <property type="entry name" value="HSF"/>
    <property type="match status" value="1"/>
</dbReference>
<reference evidence="8 9" key="1">
    <citation type="journal article" date="2020" name="ISME J.">
        <title>Uncovering the hidden diversity of litter-decomposition mechanisms in mushroom-forming fungi.</title>
        <authorList>
            <person name="Floudas D."/>
            <person name="Bentzer J."/>
            <person name="Ahren D."/>
            <person name="Johansson T."/>
            <person name="Persson P."/>
            <person name="Tunlid A."/>
        </authorList>
    </citation>
    <scope>NUCLEOTIDE SEQUENCE [LARGE SCALE GENOMIC DNA]</scope>
    <source>
        <strain evidence="8 9">CBS 406.79</strain>
    </source>
</reference>
<dbReference type="InterPro" id="IPR036388">
    <property type="entry name" value="WH-like_DNA-bd_sf"/>
</dbReference>
<feature type="region of interest" description="Disordered" evidence="6">
    <location>
        <begin position="686"/>
        <end position="728"/>
    </location>
</feature>
<comment type="subcellular location">
    <subcellularLocation>
        <location evidence="1">Nucleus</location>
    </subcellularLocation>
</comment>
<feature type="region of interest" description="Disordered" evidence="6">
    <location>
        <begin position="492"/>
        <end position="526"/>
    </location>
</feature>
<dbReference type="Pfam" id="PF00447">
    <property type="entry name" value="HSF_DNA-bind"/>
    <property type="match status" value="1"/>
</dbReference>
<feature type="compositionally biased region" description="Polar residues" evidence="6">
    <location>
        <begin position="492"/>
        <end position="507"/>
    </location>
</feature>
<dbReference type="InterPro" id="IPR036390">
    <property type="entry name" value="WH_DNA-bd_sf"/>
</dbReference>
<evidence type="ECO:0000256" key="5">
    <source>
        <dbReference type="RuleBase" id="RU004020"/>
    </source>
</evidence>
<keyword evidence="9" id="KW-1185">Reference proteome</keyword>
<evidence type="ECO:0000256" key="6">
    <source>
        <dbReference type="SAM" id="MobiDB-lite"/>
    </source>
</evidence>
<protein>
    <recommendedName>
        <fullName evidence="7">HSF-type DNA-binding domain-containing protein</fullName>
    </recommendedName>
</protein>
<dbReference type="PANTHER" id="PTHR10015">
    <property type="entry name" value="HEAT SHOCK TRANSCRIPTION FACTOR"/>
    <property type="match status" value="1"/>
</dbReference>
<keyword evidence="4" id="KW-0539">Nucleus</keyword>
<feature type="region of interest" description="Disordered" evidence="6">
    <location>
        <begin position="309"/>
        <end position="451"/>
    </location>
</feature>
<organism evidence="8 9">
    <name type="scientific">Collybiopsis confluens</name>
    <dbReference type="NCBI Taxonomy" id="2823264"/>
    <lineage>
        <taxon>Eukaryota</taxon>
        <taxon>Fungi</taxon>
        <taxon>Dikarya</taxon>
        <taxon>Basidiomycota</taxon>
        <taxon>Agaricomycotina</taxon>
        <taxon>Agaricomycetes</taxon>
        <taxon>Agaricomycetidae</taxon>
        <taxon>Agaricales</taxon>
        <taxon>Marasmiineae</taxon>
        <taxon>Omphalotaceae</taxon>
        <taxon>Collybiopsis</taxon>
    </lineage>
</organism>
<feature type="domain" description="HSF-type DNA-binding" evidence="7">
    <location>
        <begin position="119"/>
        <end position="207"/>
    </location>
</feature>
<feature type="compositionally biased region" description="Low complexity" evidence="6">
    <location>
        <begin position="377"/>
        <end position="407"/>
    </location>
</feature>
<comment type="caution">
    <text evidence="8">The sequence shown here is derived from an EMBL/GenBank/DDBJ whole genome shotgun (WGS) entry which is preliminary data.</text>
</comment>
<dbReference type="GO" id="GO:0005634">
    <property type="term" value="C:nucleus"/>
    <property type="evidence" value="ECO:0007669"/>
    <property type="project" value="UniProtKB-SubCell"/>
</dbReference>
<dbReference type="AlphaFoldDB" id="A0A8H5HW72"/>
<comment type="similarity">
    <text evidence="2 5">Belongs to the HSF family.</text>
</comment>
<evidence type="ECO:0000256" key="2">
    <source>
        <dbReference type="ARBA" id="ARBA00006403"/>
    </source>
</evidence>
<dbReference type="InterPro" id="IPR000232">
    <property type="entry name" value="HSF_DNA-bd"/>
</dbReference>
<sequence>MHRCSSSPVLALETTSSLRSRLFTDMWKSWTDTLAMSKAYAILDELIIAGELQESSKKSVLRVVTQSDSVEEQENSDDMMARLGSRTASALNSPHYISAAGKQEIISIHTNFSVSAPSDPTDFETPLLESAIQILDQARLEKECLGDWFKHNKFASFVRQLNMYGFHKIPHLQQGALRSNSDTEFSQFQHPDFLRGKEDRLIFIERKKQITNNLKDHGVVDFPASIPPQQAAQLQSDTSAGQALDIHAIVNGIAAIRRHQANISSELNELKCSNQLLWQESLEARSRHQKQQDTINRIVKFLAGIFGHHSASPSGKEKERGSSTPVVRGSRLMIEDKKRENAIPKVGIVEVPDEEDTSPMSVSREQSPRPFASIETPGSSISYPPSSYPSPGATEISSISGGTDSITPRSEPASSPSFFDLSALSGSSNGNNGVVSTQPLYPGSELPQQDDTLRTLSPSRSPVMDERLQAALSFLTPGDIQQLFSSLNNQAFGETDTNSFQQGAQNQLPLPPSPDPSSQTVAPFNFGSLSSPLPHLSPQLASGLTDTEALISLNGPYMEQWKQASDIEQQVDQMNSGIDSLINSLGLDPSVVANAERSQNNGDVDTSVLDAPPLPSSMSDPVTQEELFSTFLNTFPSPGILPYNSGEVNGSQNNTFLGNEGATGSTTFDPISAQFDKHSSLLTSPLVSVSTPAPSGKNTRAQKRKSDPATEGVIKLQLPAKAKRRKEK</sequence>
<dbReference type="PRINTS" id="PR00056">
    <property type="entry name" value="HSFDOMAIN"/>
</dbReference>
<evidence type="ECO:0000259" key="7">
    <source>
        <dbReference type="SMART" id="SM00415"/>
    </source>
</evidence>
<dbReference type="SUPFAM" id="SSF46785">
    <property type="entry name" value="Winged helix' DNA-binding domain"/>
    <property type="match status" value="1"/>
</dbReference>
<evidence type="ECO:0000256" key="3">
    <source>
        <dbReference type="ARBA" id="ARBA00023125"/>
    </source>
</evidence>
<feature type="compositionally biased region" description="Basic and acidic residues" evidence="6">
    <location>
        <begin position="333"/>
        <end position="342"/>
    </location>
</feature>
<name>A0A8H5HW72_9AGAR</name>
<evidence type="ECO:0000313" key="9">
    <source>
        <dbReference type="Proteomes" id="UP000518752"/>
    </source>
</evidence>
<dbReference type="Gene3D" id="1.10.10.10">
    <property type="entry name" value="Winged helix-like DNA-binding domain superfamily/Winged helix DNA-binding domain"/>
    <property type="match status" value="1"/>
</dbReference>